<organism evidence="1 2">
    <name type="scientific">Chaetomium tenue</name>
    <dbReference type="NCBI Taxonomy" id="1854479"/>
    <lineage>
        <taxon>Eukaryota</taxon>
        <taxon>Fungi</taxon>
        <taxon>Dikarya</taxon>
        <taxon>Ascomycota</taxon>
        <taxon>Pezizomycotina</taxon>
        <taxon>Sordariomycetes</taxon>
        <taxon>Sordariomycetidae</taxon>
        <taxon>Sordariales</taxon>
        <taxon>Chaetomiaceae</taxon>
        <taxon>Chaetomium</taxon>
    </lineage>
</organism>
<keyword evidence="1" id="KW-0378">Hydrolase</keyword>
<name>A0ACB7PJ51_9PEZI</name>
<gene>
    <name evidence="1" type="ORF">F5144DRAFT_643575</name>
</gene>
<keyword evidence="2" id="KW-1185">Reference proteome</keyword>
<evidence type="ECO:0000313" key="1">
    <source>
        <dbReference type="EMBL" id="KAH6641839.1"/>
    </source>
</evidence>
<protein>
    <submittedName>
        <fullName evidence="1">Alpha/Beta hydrolase protein</fullName>
    </submittedName>
</protein>
<comment type="caution">
    <text evidence="1">The sequence shown here is derived from an EMBL/GenBank/DDBJ whole genome shotgun (WGS) entry which is preliminary data.</text>
</comment>
<dbReference type="Proteomes" id="UP000724584">
    <property type="component" value="Unassembled WGS sequence"/>
</dbReference>
<accession>A0ACB7PJ51</accession>
<proteinExistence type="predicted"/>
<sequence length="290" mass="30545">MTRYFGQIFSAAALLVAAIHGVTAATPSKGCGNAPKLITDAAATTPLKLTSNGKNREFYVKLPANYDNTHPYRLIFTLHALGGNAQQVTVGTGGYLPWYGIPALANDTLGAVYIAPNGLNNGWANQGGEDITFLKSVMDTVEADLCIDQNLRFSTGFSYGAAMSYSLACSLGKQIRAVAVLSGNPQISGCTGGTEPVAYYGQHGTKDSVLPIAAGRQMRDRFVKNNGCAAGQPAEPAAGGKHIKTAYEGCGEYPVVWNAFDGDHTPQPVDPGTSGTFSAVESWAFFEQFT</sequence>
<reference evidence="1 2" key="1">
    <citation type="journal article" date="2021" name="Nat. Commun.">
        <title>Genetic determinants of endophytism in the Arabidopsis root mycobiome.</title>
        <authorList>
            <person name="Mesny F."/>
            <person name="Miyauchi S."/>
            <person name="Thiergart T."/>
            <person name="Pickel B."/>
            <person name="Atanasova L."/>
            <person name="Karlsson M."/>
            <person name="Huettel B."/>
            <person name="Barry K.W."/>
            <person name="Haridas S."/>
            <person name="Chen C."/>
            <person name="Bauer D."/>
            <person name="Andreopoulos W."/>
            <person name="Pangilinan J."/>
            <person name="LaButti K."/>
            <person name="Riley R."/>
            <person name="Lipzen A."/>
            <person name="Clum A."/>
            <person name="Drula E."/>
            <person name="Henrissat B."/>
            <person name="Kohler A."/>
            <person name="Grigoriev I.V."/>
            <person name="Martin F.M."/>
            <person name="Hacquard S."/>
        </authorList>
    </citation>
    <scope>NUCLEOTIDE SEQUENCE [LARGE SCALE GENOMIC DNA]</scope>
    <source>
        <strain evidence="1 2">MPI-SDFR-AT-0079</strain>
    </source>
</reference>
<dbReference type="EMBL" id="JAGIZQ010000002">
    <property type="protein sequence ID" value="KAH6641839.1"/>
    <property type="molecule type" value="Genomic_DNA"/>
</dbReference>
<evidence type="ECO:0000313" key="2">
    <source>
        <dbReference type="Proteomes" id="UP000724584"/>
    </source>
</evidence>